<feature type="signal peptide" evidence="1">
    <location>
        <begin position="1"/>
        <end position="24"/>
    </location>
</feature>
<protein>
    <submittedName>
        <fullName evidence="2">Uncharacterized protein</fullName>
    </submittedName>
</protein>
<name>A0AAV4VTJ7_CAEEX</name>
<feature type="chain" id="PRO_5043697108" evidence="1">
    <location>
        <begin position="25"/>
        <end position="138"/>
    </location>
</feature>
<organism evidence="2 3">
    <name type="scientific">Caerostris extrusa</name>
    <name type="common">Bark spider</name>
    <name type="synonym">Caerostris bankana</name>
    <dbReference type="NCBI Taxonomy" id="172846"/>
    <lineage>
        <taxon>Eukaryota</taxon>
        <taxon>Metazoa</taxon>
        <taxon>Ecdysozoa</taxon>
        <taxon>Arthropoda</taxon>
        <taxon>Chelicerata</taxon>
        <taxon>Arachnida</taxon>
        <taxon>Araneae</taxon>
        <taxon>Araneomorphae</taxon>
        <taxon>Entelegynae</taxon>
        <taxon>Araneoidea</taxon>
        <taxon>Araneidae</taxon>
        <taxon>Caerostris</taxon>
    </lineage>
</organism>
<keyword evidence="3" id="KW-1185">Reference proteome</keyword>
<keyword evidence="1" id="KW-0732">Signal</keyword>
<dbReference type="Proteomes" id="UP001054945">
    <property type="component" value="Unassembled WGS sequence"/>
</dbReference>
<comment type="caution">
    <text evidence="2">The sequence shown here is derived from an EMBL/GenBank/DDBJ whole genome shotgun (WGS) entry which is preliminary data.</text>
</comment>
<sequence>MFVHWMRDLTVLCGMVMVMVNAGGEEMSTSSSTRPLQGSWTTILGLQNGWPAHAGDTVDNLQNSIVGRGEWIGQWKKGKNQADDTLKRKDSEMKRDDSITTSTFCREEAFEGHPCHSNRIWRYIEFPDGALCFWSRCL</sequence>
<proteinExistence type="predicted"/>
<evidence type="ECO:0000313" key="2">
    <source>
        <dbReference type="EMBL" id="GIY73720.1"/>
    </source>
</evidence>
<dbReference type="EMBL" id="BPLR01015117">
    <property type="protein sequence ID" value="GIY73720.1"/>
    <property type="molecule type" value="Genomic_DNA"/>
</dbReference>
<dbReference type="AlphaFoldDB" id="A0AAV4VTJ7"/>
<evidence type="ECO:0000313" key="3">
    <source>
        <dbReference type="Proteomes" id="UP001054945"/>
    </source>
</evidence>
<evidence type="ECO:0000256" key="1">
    <source>
        <dbReference type="SAM" id="SignalP"/>
    </source>
</evidence>
<accession>A0AAV4VTJ7</accession>
<gene>
    <name evidence="2" type="ORF">CEXT_709981</name>
</gene>
<reference evidence="2 3" key="1">
    <citation type="submission" date="2021-06" db="EMBL/GenBank/DDBJ databases">
        <title>Caerostris extrusa draft genome.</title>
        <authorList>
            <person name="Kono N."/>
            <person name="Arakawa K."/>
        </authorList>
    </citation>
    <scope>NUCLEOTIDE SEQUENCE [LARGE SCALE GENOMIC DNA]</scope>
</reference>